<dbReference type="VEuPathDB" id="FungiDB:ASPCADRAFT_518654"/>
<dbReference type="Proteomes" id="UP000188318">
    <property type="component" value="Unassembled WGS sequence"/>
</dbReference>
<dbReference type="STRING" id="602072.A0A1R3RAD0"/>
<name>A0A1R3RAD0_ASPC5</name>
<evidence type="ECO:0000313" key="2">
    <source>
        <dbReference type="Proteomes" id="UP000188318"/>
    </source>
</evidence>
<sequence length="556" mass="62738">MLRKAVSPLQNQSRISLCATSQRRTHFNQSSHPGWDANNDSYDYTRGRFMSNEAHEMKIRRVKLNMNELAKTAAESIGLTYSQCVGIEQLPDGMFNKAFLFTMQDGTQVVGKVPNPNAGRPHYTTASEVATMDFMRNELSTPVPRVLAWSSTADESPVGAEYIIMEKAEGVQLDKVWPKMDITKRFELVKTISKYQKAWMSRSFTQYGSLYYSSDLKDSDGCGLAKDGSDVKEHRFAVGPTTGRGFLDDGNTVHQYKSAVGFRELACAQNMTRLPRSLLGLYGPGTYTPSRSKKIAALQDYLRLLPFLLPTDESISSAFIWHPDLHTENIFVHPERPSEVLGIIDWQSSELLPLFDHARQPYFLDYDGPPATGLDPPEFPTDFDQLDAAEQRRTQTLYLKISLATLYRKLTSIKNKRLFKAMEFGQTSSFDMMLFAQNLLVDGEALYRARILDIEQEWSSLPGVQASGNQQFPLELSADEVSTIEEDANGATEGMELMRGVKETLGELWPEKGIIQPDRYGEAKRLLKEVKAELVAQLAHSEAEKKAWEESWPFDD</sequence>
<dbReference type="Gene3D" id="3.90.1200.10">
    <property type="match status" value="1"/>
</dbReference>
<dbReference type="GO" id="GO:0005739">
    <property type="term" value="C:mitochondrion"/>
    <property type="evidence" value="ECO:0007669"/>
    <property type="project" value="TreeGrafter"/>
</dbReference>
<organism evidence="1 2">
    <name type="scientific">Aspergillus carbonarius (strain ITEM 5010)</name>
    <dbReference type="NCBI Taxonomy" id="602072"/>
    <lineage>
        <taxon>Eukaryota</taxon>
        <taxon>Fungi</taxon>
        <taxon>Dikarya</taxon>
        <taxon>Ascomycota</taxon>
        <taxon>Pezizomycotina</taxon>
        <taxon>Eurotiomycetes</taxon>
        <taxon>Eurotiomycetidae</taxon>
        <taxon>Eurotiales</taxon>
        <taxon>Aspergillaceae</taxon>
        <taxon>Aspergillus</taxon>
        <taxon>Aspergillus subgen. Circumdati</taxon>
    </lineage>
</organism>
<dbReference type="AlphaFoldDB" id="A0A1R3RAD0"/>
<keyword evidence="2" id="KW-1185">Reference proteome</keyword>
<dbReference type="OrthoDB" id="10003767at2759"/>
<reference evidence="2" key="1">
    <citation type="journal article" date="2017" name="Genome Biol.">
        <title>Comparative genomics reveals high biological diversity and specific adaptations in the industrially and medically important fungal genus Aspergillus.</title>
        <authorList>
            <person name="de Vries R.P."/>
            <person name="Riley R."/>
            <person name="Wiebenga A."/>
            <person name="Aguilar-Osorio G."/>
            <person name="Amillis S."/>
            <person name="Uchima C.A."/>
            <person name="Anderluh G."/>
            <person name="Asadollahi M."/>
            <person name="Askin M."/>
            <person name="Barry K."/>
            <person name="Battaglia E."/>
            <person name="Bayram O."/>
            <person name="Benocci T."/>
            <person name="Braus-Stromeyer S.A."/>
            <person name="Caldana C."/>
            <person name="Canovas D."/>
            <person name="Cerqueira G.C."/>
            <person name="Chen F."/>
            <person name="Chen W."/>
            <person name="Choi C."/>
            <person name="Clum A."/>
            <person name="Dos Santos R.A."/>
            <person name="Damasio A.R."/>
            <person name="Diallinas G."/>
            <person name="Emri T."/>
            <person name="Fekete E."/>
            <person name="Flipphi M."/>
            <person name="Freyberg S."/>
            <person name="Gallo A."/>
            <person name="Gournas C."/>
            <person name="Habgood R."/>
            <person name="Hainaut M."/>
            <person name="Harispe M.L."/>
            <person name="Henrissat B."/>
            <person name="Hilden K.S."/>
            <person name="Hope R."/>
            <person name="Hossain A."/>
            <person name="Karabika E."/>
            <person name="Karaffa L."/>
            <person name="Karanyi Z."/>
            <person name="Krasevec N."/>
            <person name="Kuo A."/>
            <person name="Kusch H."/>
            <person name="LaButti K."/>
            <person name="Lagendijk E.L."/>
            <person name="Lapidus A."/>
            <person name="Levasseur A."/>
            <person name="Lindquist E."/>
            <person name="Lipzen A."/>
            <person name="Logrieco A.F."/>
            <person name="MacCabe A."/>
            <person name="Maekelae M.R."/>
            <person name="Malavazi I."/>
            <person name="Melin P."/>
            <person name="Meyer V."/>
            <person name="Mielnichuk N."/>
            <person name="Miskei M."/>
            <person name="Molnar A.P."/>
            <person name="Mule G."/>
            <person name="Ngan C.Y."/>
            <person name="Orejas M."/>
            <person name="Orosz E."/>
            <person name="Ouedraogo J.P."/>
            <person name="Overkamp K.M."/>
            <person name="Park H.-S."/>
            <person name="Perrone G."/>
            <person name="Piumi F."/>
            <person name="Punt P.J."/>
            <person name="Ram A.F."/>
            <person name="Ramon A."/>
            <person name="Rauscher S."/>
            <person name="Record E."/>
            <person name="Riano-Pachon D.M."/>
            <person name="Robert V."/>
            <person name="Roehrig J."/>
            <person name="Ruller R."/>
            <person name="Salamov A."/>
            <person name="Salih N.S."/>
            <person name="Samson R.A."/>
            <person name="Sandor E."/>
            <person name="Sanguinetti M."/>
            <person name="Schuetze T."/>
            <person name="Sepcic K."/>
            <person name="Shelest E."/>
            <person name="Sherlock G."/>
            <person name="Sophianopoulou V."/>
            <person name="Squina F.M."/>
            <person name="Sun H."/>
            <person name="Susca A."/>
            <person name="Todd R.B."/>
            <person name="Tsang A."/>
            <person name="Unkles S.E."/>
            <person name="van de Wiele N."/>
            <person name="van Rossen-Uffink D."/>
            <person name="Oliveira J.V."/>
            <person name="Vesth T.C."/>
            <person name="Visser J."/>
            <person name="Yu J.-H."/>
            <person name="Zhou M."/>
            <person name="Andersen M.R."/>
            <person name="Archer D.B."/>
            <person name="Baker S.E."/>
            <person name="Benoit I."/>
            <person name="Brakhage A.A."/>
            <person name="Braus G.H."/>
            <person name="Fischer R."/>
            <person name="Frisvad J.C."/>
            <person name="Goldman G.H."/>
            <person name="Houbraken J."/>
            <person name="Oakley B."/>
            <person name="Pocsi I."/>
            <person name="Scazzocchio C."/>
            <person name="Seiboth B."/>
            <person name="vanKuyk P.A."/>
            <person name="Wortman J."/>
            <person name="Dyer P.S."/>
            <person name="Grigoriev I.V."/>
        </authorList>
    </citation>
    <scope>NUCLEOTIDE SEQUENCE [LARGE SCALE GENOMIC DNA]</scope>
    <source>
        <strain evidence="2">ITEM 5010</strain>
    </source>
</reference>
<dbReference type="EMBL" id="KV907511">
    <property type="protein sequence ID" value="OOF91441.1"/>
    <property type="molecule type" value="Genomic_DNA"/>
</dbReference>
<dbReference type="InterPro" id="IPR011009">
    <property type="entry name" value="Kinase-like_dom_sf"/>
</dbReference>
<dbReference type="InterPro" id="IPR051035">
    <property type="entry name" value="Mito_inheritance_9"/>
</dbReference>
<dbReference type="OMA" id="MMLFAQN"/>
<accession>A0A1R3RAD0</accession>
<dbReference type="Gene3D" id="3.30.200.20">
    <property type="entry name" value="Phosphorylase Kinase, domain 1"/>
    <property type="match status" value="1"/>
</dbReference>
<protein>
    <submittedName>
        <fullName evidence="1">Uncharacterized protein</fullName>
    </submittedName>
</protein>
<proteinExistence type="predicted"/>
<gene>
    <name evidence="1" type="ORF">ASPCADRAFT_518654</name>
</gene>
<dbReference type="PANTHER" id="PTHR36091:SF2">
    <property type="entry name" value="AMINOGLYCOSIDE PHOSPHOTRANSFERASE DOMAIN-CONTAINING PROTEIN"/>
    <property type="match status" value="1"/>
</dbReference>
<evidence type="ECO:0000313" key="1">
    <source>
        <dbReference type="EMBL" id="OOF91441.1"/>
    </source>
</evidence>
<dbReference type="SUPFAM" id="SSF56112">
    <property type="entry name" value="Protein kinase-like (PK-like)"/>
    <property type="match status" value="1"/>
</dbReference>
<dbReference type="PANTHER" id="PTHR36091">
    <property type="entry name" value="ALTERED INHERITANCE OF MITOCHONDRIA PROTEIN 9, MITOCHONDRIAL"/>
    <property type="match status" value="1"/>
</dbReference>